<dbReference type="NCBIfam" id="TIGR01496">
    <property type="entry name" value="DHPS"/>
    <property type="match status" value="1"/>
</dbReference>
<comment type="catalytic activity">
    <reaction evidence="1">
        <text>(7,8-dihydropterin-6-yl)methyl diphosphate + 4-aminobenzoate = 7,8-dihydropteroate + diphosphate</text>
        <dbReference type="Rhea" id="RHEA:19949"/>
        <dbReference type="ChEBI" id="CHEBI:17836"/>
        <dbReference type="ChEBI" id="CHEBI:17839"/>
        <dbReference type="ChEBI" id="CHEBI:33019"/>
        <dbReference type="ChEBI" id="CHEBI:72950"/>
        <dbReference type="EC" id="2.5.1.15"/>
    </reaction>
</comment>
<dbReference type="GO" id="GO:0046654">
    <property type="term" value="P:tetrahydrofolate biosynthetic process"/>
    <property type="evidence" value="ECO:0007669"/>
    <property type="project" value="UniProtKB-UniPathway"/>
</dbReference>
<dbReference type="PROSITE" id="PS00793">
    <property type="entry name" value="DHPS_2"/>
    <property type="match status" value="1"/>
</dbReference>
<dbReference type="SUPFAM" id="SSF51717">
    <property type="entry name" value="Dihydropteroate synthetase-like"/>
    <property type="match status" value="1"/>
</dbReference>
<evidence type="ECO:0000256" key="9">
    <source>
        <dbReference type="ARBA" id="ARBA00022842"/>
    </source>
</evidence>
<dbReference type="CDD" id="cd00739">
    <property type="entry name" value="DHPS"/>
    <property type="match status" value="1"/>
</dbReference>
<dbReference type="PROSITE" id="PS50972">
    <property type="entry name" value="PTERIN_BINDING"/>
    <property type="match status" value="1"/>
</dbReference>
<comment type="similarity">
    <text evidence="4 12">Belongs to the DHPS family.</text>
</comment>
<dbReference type="PANTHER" id="PTHR20941">
    <property type="entry name" value="FOLATE SYNTHESIS PROTEINS"/>
    <property type="match status" value="1"/>
</dbReference>
<dbReference type="GO" id="GO:0004156">
    <property type="term" value="F:dihydropteroate synthase activity"/>
    <property type="evidence" value="ECO:0007669"/>
    <property type="project" value="UniProtKB-EC"/>
</dbReference>
<feature type="domain" description="Pterin-binding" evidence="13">
    <location>
        <begin position="7"/>
        <end position="260"/>
    </location>
</feature>
<dbReference type="GO" id="GO:0046872">
    <property type="term" value="F:metal ion binding"/>
    <property type="evidence" value="ECO:0007669"/>
    <property type="project" value="UniProtKB-KW"/>
</dbReference>
<proteinExistence type="inferred from homology"/>
<gene>
    <name evidence="14" type="primary">folP</name>
    <name evidence="14" type="ORF">PN36_01805</name>
</gene>
<evidence type="ECO:0000256" key="10">
    <source>
        <dbReference type="ARBA" id="ARBA00022909"/>
    </source>
</evidence>
<dbReference type="Pfam" id="PF00809">
    <property type="entry name" value="Pterin_bind"/>
    <property type="match status" value="1"/>
</dbReference>
<evidence type="ECO:0000259" key="13">
    <source>
        <dbReference type="PROSITE" id="PS50972"/>
    </source>
</evidence>
<evidence type="ECO:0000256" key="11">
    <source>
        <dbReference type="ARBA" id="ARBA00030193"/>
    </source>
</evidence>
<evidence type="ECO:0000313" key="15">
    <source>
        <dbReference type="Proteomes" id="UP000030428"/>
    </source>
</evidence>
<organism evidence="14 15">
    <name type="scientific">Candidatus Thiomargarita nelsonii</name>
    <dbReference type="NCBI Taxonomy" id="1003181"/>
    <lineage>
        <taxon>Bacteria</taxon>
        <taxon>Pseudomonadati</taxon>
        <taxon>Pseudomonadota</taxon>
        <taxon>Gammaproteobacteria</taxon>
        <taxon>Thiotrichales</taxon>
        <taxon>Thiotrichaceae</taxon>
        <taxon>Thiomargarita</taxon>
    </lineage>
</organism>
<dbReference type="UniPathway" id="UPA00077">
    <property type="reaction ID" value="UER00156"/>
</dbReference>
<reference evidence="14 15" key="1">
    <citation type="journal article" date="2016" name="Front. Microbiol.">
        <title>Single-Cell (Meta-)Genomics of a Dimorphic Candidatus Thiomargarita nelsonii Reveals Genomic Plasticity.</title>
        <authorList>
            <person name="Flood B.E."/>
            <person name="Fliss P."/>
            <person name="Jones D.S."/>
            <person name="Dick G.J."/>
            <person name="Jain S."/>
            <person name="Kaster A.K."/>
            <person name="Winkel M."/>
            <person name="Mussmann M."/>
            <person name="Bailey J."/>
        </authorList>
    </citation>
    <scope>NUCLEOTIDE SEQUENCE [LARGE SCALE GENOMIC DNA]</scope>
    <source>
        <strain evidence="14">Hydrate Ridge</strain>
    </source>
</reference>
<dbReference type="FunFam" id="3.20.20.20:FF:000006">
    <property type="entry name" value="Dihydropteroate synthase"/>
    <property type="match status" value="1"/>
</dbReference>
<evidence type="ECO:0000256" key="1">
    <source>
        <dbReference type="ARBA" id="ARBA00000012"/>
    </source>
</evidence>
<evidence type="ECO:0000313" key="14">
    <source>
        <dbReference type="EMBL" id="TGO03702.1"/>
    </source>
</evidence>
<sequence>MPPVNAPQVMGILNVTPDSFSDGGHFFHKDSALKQAHKMLEEGAEIIDIGGESTRPGAQAVSLQQELDRVIPVVEKIRAEFPISISVDTSKAQVMSEAIAVGADMINDVMALRAEGSLAAVAASETVQVCLMHIQGEPRTMQNNPHYDDVVNDIKTFLLERVQACLEAGIASNRLLIDPGFGFGKTVAHNLHLMQRLEVLTELDYPVLVGVSRKSLIGHILNKTVTERLYGGLALAVLAVSKGARVIRTHDVGATVDALKMTHAVLQL</sequence>
<comment type="pathway">
    <text evidence="3 12">Cofactor biosynthesis; tetrahydrofolate biosynthesis; 7,8-dihydrofolate from 2-amino-4-hydroxy-6-hydroxymethyl-7,8-dihydropteridine diphosphate and 4-aminobenzoate: step 1/2.</text>
</comment>
<evidence type="ECO:0000256" key="3">
    <source>
        <dbReference type="ARBA" id="ARBA00004763"/>
    </source>
</evidence>
<dbReference type="InterPro" id="IPR011005">
    <property type="entry name" value="Dihydropteroate_synth-like_sf"/>
</dbReference>
<dbReference type="EMBL" id="JSZA02000004">
    <property type="protein sequence ID" value="TGO03702.1"/>
    <property type="molecule type" value="Genomic_DNA"/>
</dbReference>
<accession>A0A4E0R604</accession>
<comment type="function">
    <text evidence="12">Catalyzes the condensation of para-aminobenzoate (pABA) with 6-hydroxymethyl-7,8-dihydropterin diphosphate (DHPt-PP) to form 7,8-dihydropteroate (H2Pte), the immediate precursor of folate derivatives.</text>
</comment>
<dbReference type="InterPro" id="IPR045031">
    <property type="entry name" value="DHP_synth-like"/>
</dbReference>
<evidence type="ECO:0000256" key="4">
    <source>
        <dbReference type="ARBA" id="ARBA00009503"/>
    </source>
</evidence>
<dbReference type="PROSITE" id="PS00792">
    <property type="entry name" value="DHPS_1"/>
    <property type="match status" value="1"/>
</dbReference>
<protein>
    <recommendedName>
        <fullName evidence="6 12">Dihydropteroate synthase</fullName>
        <shortName evidence="12">DHPS</shortName>
        <ecNumber evidence="5 12">2.5.1.15</ecNumber>
    </recommendedName>
    <alternativeName>
        <fullName evidence="11 12">Dihydropteroate pyrophosphorylase</fullName>
    </alternativeName>
</protein>
<dbReference type="InterPro" id="IPR006390">
    <property type="entry name" value="DHP_synth_dom"/>
</dbReference>
<keyword evidence="7 12" id="KW-0808">Transferase</keyword>
<dbReference type="PANTHER" id="PTHR20941:SF1">
    <property type="entry name" value="FOLIC ACID SYNTHESIS PROTEIN FOL1"/>
    <property type="match status" value="1"/>
</dbReference>
<evidence type="ECO:0000256" key="6">
    <source>
        <dbReference type="ARBA" id="ARBA00016919"/>
    </source>
</evidence>
<dbReference type="Proteomes" id="UP000030428">
    <property type="component" value="Unassembled WGS sequence"/>
</dbReference>
<evidence type="ECO:0000256" key="12">
    <source>
        <dbReference type="RuleBase" id="RU361205"/>
    </source>
</evidence>
<dbReference type="InterPro" id="IPR000489">
    <property type="entry name" value="Pterin-binding_dom"/>
</dbReference>
<dbReference type="EC" id="2.5.1.15" evidence="5 12"/>
<dbReference type="GO" id="GO:0005829">
    <property type="term" value="C:cytosol"/>
    <property type="evidence" value="ECO:0007669"/>
    <property type="project" value="TreeGrafter"/>
</dbReference>
<evidence type="ECO:0000256" key="2">
    <source>
        <dbReference type="ARBA" id="ARBA00001946"/>
    </source>
</evidence>
<evidence type="ECO:0000256" key="5">
    <source>
        <dbReference type="ARBA" id="ARBA00012458"/>
    </source>
</evidence>
<evidence type="ECO:0000256" key="7">
    <source>
        <dbReference type="ARBA" id="ARBA00022679"/>
    </source>
</evidence>
<dbReference type="AlphaFoldDB" id="A0A4E0R604"/>
<comment type="cofactor">
    <cofactor evidence="2 12">
        <name>Mg(2+)</name>
        <dbReference type="ChEBI" id="CHEBI:18420"/>
    </cofactor>
</comment>
<dbReference type="GO" id="GO:0046656">
    <property type="term" value="P:folic acid biosynthetic process"/>
    <property type="evidence" value="ECO:0007669"/>
    <property type="project" value="UniProtKB-KW"/>
</dbReference>
<name>A0A4E0R604_9GAMM</name>
<dbReference type="Gene3D" id="3.20.20.20">
    <property type="entry name" value="Dihydropteroate synthase-like"/>
    <property type="match status" value="1"/>
</dbReference>
<comment type="caution">
    <text evidence="14">The sequence shown here is derived from an EMBL/GenBank/DDBJ whole genome shotgun (WGS) entry which is preliminary data.</text>
</comment>
<keyword evidence="10 12" id="KW-0289">Folate biosynthesis</keyword>
<evidence type="ECO:0000256" key="8">
    <source>
        <dbReference type="ARBA" id="ARBA00022723"/>
    </source>
</evidence>
<keyword evidence="9 12" id="KW-0460">Magnesium</keyword>
<keyword evidence="8 12" id="KW-0479">Metal-binding</keyword>
<keyword evidence="15" id="KW-1185">Reference proteome</keyword>